<keyword evidence="3 6" id="KW-0812">Transmembrane</keyword>
<evidence type="ECO:0000256" key="1">
    <source>
        <dbReference type="ARBA" id="ARBA00004651"/>
    </source>
</evidence>
<gene>
    <name evidence="8" type="ORF">GCM10009416_20460</name>
</gene>
<dbReference type="InterPro" id="IPR018076">
    <property type="entry name" value="T2SS_GspF_dom"/>
</dbReference>
<dbReference type="RefSeq" id="WP_343895175.1">
    <property type="nucleotide sequence ID" value="NZ_BAAAFZ010000024.1"/>
</dbReference>
<feature type="domain" description="Type II secretion system protein GspF" evidence="7">
    <location>
        <begin position="171"/>
        <end position="298"/>
    </location>
</feature>
<evidence type="ECO:0000256" key="6">
    <source>
        <dbReference type="SAM" id="Phobius"/>
    </source>
</evidence>
<accession>A0ABP3Q7E1</accession>
<keyword evidence="4 6" id="KW-1133">Transmembrane helix</keyword>
<protein>
    <submittedName>
        <fullName evidence="8">Type II secretion system F family protein</fullName>
    </submittedName>
</protein>
<evidence type="ECO:0000256" key="2">
    <source>
        <dbReference type="ARBA" id="ARBA00022475"/>
    </source>
</evidence>
<feature type="transmembrane region" description="Helical" evidence="6">
    <location>
        <begin position="101"/>
        <end position="127"/>
    </location>
</feature>
<dbReference type="PANTHER" id="PTHR35007:SF2">
    <property type="entry name" value="PILUS ASSEMBLE PROTEIN"/>
    <property type="match status" value="1"/>
</dbReference>
<comment type="subcellular location">
    <subcellularLocation>
        <location evidence="1">Cell membrane</location>
        <topology evidence="1">Multi-pass membrane protein</topology>
    </subcellularLocation>
</comment>
<name>A0ABP3Q7E1_9PROT</name>
<proteinExistence type="predicted"/>
<keyword evidence="2" id="KW-1003">Cell membrane</keyword>
<evidence type="ECO:0000259" key="7">
    <source>
        <dbReference type="Pfam" id="PF00482"/>
    </source>
</evidence>
<keyword evidence="5 6" id="KW-0472">Membrane</keyword>
<reference evidence="9" key="1">
    <citation type="journal article" date="2019" name="Int. J. Syst. Evol. Microbiol.">
        <title>The Global Catalogue of Microorganisms (GCM) 10K type strain sequencing project: providing services to taxonomists for standard genome sequencing and annotation.</title>
        <authorList>
            <consortium name="The Broad Institute Genomics Platform"/>
            <consortium name="The Broad Institute Genome Sequencing Center for Infectious Disease"/>
            <person name="Wu L."/>
            <person name="Ma J."/>
        </authorList>
    </citation>
    <scope>NUCLEOTIDE SEQUENCE [LARGE SCALE GENOMIC DNA]</scope>
    <source>
        <strain evidence="9">JCM 9933</strain>
    </source>
</reference>
<keyword evidence="9" id="KW-1185">Reference proteome</keyword>
<feature type="transmembrane region" description="Helical" evidence="6">
    <location>
        <begin position="133"/>
        <end position="154"/>
    </location>
</feature>
<dbReference type="Pfam" id="PF00482">
    <property type="entry name" value="T2SSF"/>
    <property type="match status" value="1"/>
</dbReference>
<comment type="caution">
    <text evidence="8">The sequence shown here is derived from an EMBL/GenBank/DDBJ whole genome shotgun (WGS) entry which is preliminary data.</text>
</comment>
<feature type="transmembrane region" description="Helical" evidence="6">
    <location>
        <begin position="6"/>
        <end position="28"/>
    </location>
</feature>
<dbReference type="EMBL" id="BAAAFZ010000024">
    <property type="protein sequence ID" value="GAA0581903.1"/>
    <property type="molecule type" value="Genomic_DNA"/>
</dbReference>
<evidence type="ECO:0000256" key="4">
    <source>
        <dbReference type="ARBA" id="ARBA00022989"/>
    </source>
</evidence>
<sequence>MDLEASALVVGAVCAMILAAACVLLYGAKSERDIMARMQGTSAGPVAPATGGAAHPAGSGALLGILTGLGERLRHKAIMSEKDILNLERSLMAAGLNPRNAVPLFLGVKAALVVTLPFLGYAAAAFHGTENDLAVAGACGFVGLMAPNWILGFMRKRYVKALNKGLPDAMDMLVVCAEAGLGLDSAVERVAREMAGSNQAVSSEFALLAHELRVMPDRRQALTRLADRALVDLLKRLAATLGQTFRFGTPLAQALRILAAEARQDRIVRLENKAAQLPALMVLPLILFIMPVLFIVLVGPAAITLSSGFGG</sequence>
<dbReference type="PANTHER" id="PTHR35007">
    <property type="entry name" value="INTEGRAL MEMBRANE PROTEIN-RELATED"/>
    <property type="match status" value="1"/>
</dbReference>
<dbReference type="Proteomes" id="UP001501588">
    <property type="component" value="Unassembled WGS sequence"/>
</dbReference>
<evidence type="ECO:0000256" key="3">
    <source>
        <dbReference type="ARBA" id="ARBA00022692"/>
    </source>
</evidence>
<evidence type="ECO:0000313" key="8">
    <source>
        <dbReference type="EMBL" id="GAA0581903.1"/>
    </source>
</evidence>
<organism evidence="8 9">
    <name type="scientific">Craurococcus roseus</name>
    <dbReference type="NCBI Taxonomy" id="77585"/>
    <lineage>
        <taxon>Bacteria</taxon>
        <taxon>Pseudomonadati</taxon>
        <taxon>Pseudomonadota</taxon>
        <taxon>Alphaproteobacteria</taxon>
        <taxon>Acetobacterales</taxon>
        <taxon>Acetobacteraceae</taxon>
        <taxon>Craurococcus</taxon>
    </lineage>
</organism>
<feature type="transmembrane region" description="Helical" evidence="6">
    <location>
        <begin position="279"/>
        <end position="303"/>
    </location>
</feature>
<evidence type="ECO:0000256" key="5">
    <source>
        <dbReference type="ARBA" id="ARBA00023136"/>
    </source>
</evidence>
<evidence type="ECO:0000313" key="9">
    <source>
        <dbReference type="Proteomes" id="UP001501588"/>
    </source>
</evidence>